<feature type="region of interest" description="Disordered" evidence="1">
    <location>
        <begin position="441"/>
        <end position="466"/>
    </location>
</feature>
<dbReference type="EMBL" id="STGW01000007">
    <property type="protein sequence ID" value="THV12132.1"/>
    <property type="molecule type" value="Genomic_DNA"/>
</dbReference>
<dbReference type="InterPro" id="IPR006059">
    <property type="entry name" value="SBP"/>
</dbReference>
<feature type="compositionally biased region" description="Acidic residues" evidence="1">
    <location>
        <begin position="447"/>
        <end position="466"/>
    </location>
</feature>
<organism evidence="3 4">
    <name type="scientific">Nocardioides caeni</name>
    <dbReference type="NCBI Taxonomy" id="574700"/>
    <lineage>
        <taxon>Bacteria</taxon>
        <taxon>Bacillati</taxon>
        <taxon>Actinomycetota</taxon>
        <taxon>Actinomycetes</taxon>
        <taxon>Propionibacteriales</taxon>
        <taxon>Nocardioidaceae</taxon>
        <taxon>Nocardioides</taxon>
    </lineage>
</organism>
<keyword evidence="2" id="KW-0472">Membrane</keyword>
<keyword evidence="2" id="KW-0812">Transmembrane</keyword>
<evidence type="ECO:0000313" key="3">
    <source>
        <dbReference type="EMBL" id="THV12132.1"/>
    </source>
</evidence>
<proteinExistence type="predicted"/>
<reference evidence="3 4" key="1">
    <citation type="journal article" date="2009" name="Int. J. Syst. Evol. Microbiol.">
        <title>Nocardioides caeni sp. nov., isolated from wastewater.</title>
        <authorList>
            <person name="Yoon J.H."/>
            <person name="Kang S.J."/>
            <person name="Park S."/>
            <person name="Kim W."/>
            <person name="Oh T.K."/>
        </authorList>
    </citation>
    <scope>NUCLEOTIDE SEQUENCE [LARGE SCALE GENOMIC DNA]</scope>
    <source>
        <strain evidence="3 4">DSM 23134</strain>
    </source>
</reference>
<dbReference type="SUPFAM" id="SSF53850">
    <property type="entry name" value="Periplasmic binding protein-like II"/>
    <property type="match status" value="1"/>
</dbReference>
<evidence type="ECO:0000313" key="4">
    <source>
        <dbReference type="Proteomes" id="UP000307087"/>
    </source>
</evidence>
<dbReference type="RefSeq" id="WP_136563184.1">
    <property type="nucleotide sequence ID" value="NZ_BAABLS010000004.1"/>
</dbReference>
<dbReference type="Pfam" id="PF13416">
    <property type="entry name" value="SBP_bac_8"/>
    <property type="match status" value="1"/>
</dbReference>
<evidence type="ECO:0000256" key="1">
    <source>
        <dbReference type="SAM" id="MobiDB-lite"/>
    </source>
</evidence>
<sequence>MSGEARLTWRTGAVVASVAIVVLVAMLIVAGNTEEQKPIGNNGGEPAMLTLDFAVWGSDEEIAAYQAMVDDYNASTKNTTVVVHDWPSAPAMVADLGEAKSVPDLYMLPRTLLADVIAEKRNLPLGDLITAREIPVGDDFSRDAVTAFSVADDLQCMPYSSSAMVIYYNAKLVDFERMAALGRPTPPREHTGWNLSEFRAAAEFASRPRARTKGVYIEPTLRGLAPFIYSGGGQVFDSDTEPTSLALGEDDSIGALRNALELLRDPRVTLSSTQLEQRSALDWFKRGRLGMIAGFRNLTPELRATEGLEFDVMPMPSLGAPKTIGDLTGVCLSPGPGPRVGAAADFLKYLVSDEAMARIAATGYLQPSTRSVALSEAFLQPAQQPAHAAVFNDVLRSMIVPPLLEDGSELQELVGPDIEALLTTPDLGDLQELLRAIDEESRSLLDPDYEPSDDVSDSGDLDDDES</sequence>
<keyword evidence="2" id="KW-1133">Transmembrane helix</keyword>
<protein>
    <submittedName>
        <fullName evidence="3">Extracellular solute-binding protein</fullName>
    </submittedName>
</protein>
<dbReference type="Gene3D" id="3.40.190.10">
    <property type="entry name" value="Periplasmic binding protein-like II"/>
    <property type="match status" value="1"/>
</dbReference>
<dbReference type="AlphaFoldDB" id="A0A4S8N8R6"/>
<dbReference type="PANTHER" id="PTHR43649">
    <property type="entry name" value="ARABINOSE-BINDING PROTEIN-RELATED"/>
    <property type="match status" value="1"/>
</dbReference>
<dbReference type="InterPro" id="IPR050490">
    <property type="entry name" value="Bact_solute-bd_prot1"/>
</dbReference>
<feature type="transmembrane region" description="Helical" evidence="2">
    <location>
        <begin position="12"/>
        <end position="31"/>
    </location>
</feature>
<keyword evidence="4" id="KW-1185">Reference proteome</keyword>
<evidence type="ECO:0000256" key="2">
    <source>
        <dbReference type="SAM" id="Phobius"/>
    </source>
</evidence>
<comment type="caution">
    <text evidence="3">The sequence shown here is derived from an EMBL/GenBank/DDBJ whole genome shotgun (WGS) entry which is preliminary data.</text>
</comment>
<dbReference type="PANTHER" id="PTHR43649:SF12">
    <property type="entry name" value="DIACETYLCHITOBIOSE BINDING PROTEIN DASA"/>
    <property type="match status" value="1"/>
</dbReference>
<accession>A0A4S8N8R6</accession>
<dbReference type="Proteomes" id="UP000307087">
    <property type="component" value="Unassembled WGS sequence"/>
</dbReference>
<name>A0A4S8N8R6_9ACTN</name>
<dbReference type="OrthoDB" id="3655235at2"/>
<gene>
    <name evidence="3" type="ORF">E9934_12340</name>
</gene>